<dbReference type="EMBL" id="LCZI01000811">
    <property type="protein sequence ID" value="KKZ64297.1"/>
    <property type="molecule type" value="Genomic_DNA"/>
</dbReference>
<dbReference type="AlphaFoldDB" id="A0A0G2I121"/>
<evidence type="ECO:0008006" key="3">
    <source>
        <dbReference type="Google" id="ProtNLM"/>
    </source>
</evidence>
<gene>
    <name evidence="1" type="ORF">EMCG_09729</name>
</gene>
<organism evidence="1 2">
    <name type="scientific">[Emmonsia] crescens</name>
    <dbReference type="NCBI Taxonomy" id="73230"/>
    <lineage>
        <taxon>Eukaryota</taxon>
        <taxon>Fungi</taxon>
        <taxon>Dikarya</taxon>
        <taxon>Ascomycota</taxon>
        <taxon>Pezizomycotina</taxon>
        <taxon>Eurotiomycetes</taxon>
        <taxon>Eurotiomycetidae</taxon>
        <taxon>Onygenales</taxon>
        <taxon>Ajellomycetaceae</taxon>
        <taxon>Emergomyces</taxon>
    </lineage>
</organism>
<protein>
    <recommendedName>
        <fullName evidence="3">PLAC8 family protein</fullName>
    </recommendedName>
</protein>
<dbReference type="PANTHER" id="PTHR15907">
    <property type="entry name" value="DUF614 FAMILY PROTEIN-RELATED"/>
    <property type="match status" value="1"/>
</dbReference>
<dbReference type="Pfam" id="PF04749">
    <property type="entry name" value="PLAC8"/>
    <property type="match status" value="1"/>
</dbReference>
<evidence type="ECO:0000313" key="1">
    <source>
        <dbReference type="EMBL" id="KKZ64297.1"/>
    </source>
</evidence>
<comment type="caution">
    <text evidence="1">The sequence shown here is derived from an EMBL/GenBank/DDBJ whole genome shotgun (WGS) entry which is preliminary data.</text>
</comment>
<proteinExistence type="predicted"/>
<evidence type="ECO:0000313" key="2">
    <source>
        <dbReference type="Proteomes" id="UP000034164"/>
    </source>
</evidence>
<reference evidence="2" key="1">
    <citation type="journal article" date="2015" name="PLoS Genet.">
        <title>The dynamic genome and transcriptome of the human fungal pathogen Blastomyces and close relative Emmonsia.</title>
        <authorList>
            <person name="Munoz J.F."/>
            <person name="Gauthier G.M."/>
            <person name="Desjardins C.A."/>
            <person name="Gallo J.E."/>
            <person name="Holder J."/>
            <person name="Sullivan T.D."/>
            <person name="Marty A.J."/>
            <person name="Carmen J.C."/>
            <person name="Chen Z."/>
            <person name="Ding L."/>
            <person name="Gujja S."/>
            <person name="Magrini V."/>
            <person name="Misas E."/>
            <person name="Mitreva M."/>
            <person name="Priest M."/>
            <person name="Saif S."/>
            <person name="Whiston E.A."/>
            <person name="Young S."/>
            <person name="Zeng Q."/>
            <person name="Goldman W.E."/>
            <person name="Mardis E.R."/>
            <person name="Taylor J.W."/>
            <person name="McEwen J.G."/>
            <person name="Clay O.K."/>
            <person name="Klein B.S."/>
            <person name="Cuomo C.A."/>
        </authorList>
    </citation>
    <scope>NUCLEOTIDE SEQUENCE [LARGE SCALE GENOMIC DNA]</scope>
    <source>
        <strain evidence="2">UAMH 3008</strain>
    </source>
</reference>
<accession>A0A0G2I121</accession>
<dbReference type="InterPro" id="IPR006461">
    <property type="entry name" value="PLAC_motif_containing"/>
</dbReference>
<sequence>MGDKMGTPVAPAGREWSHGFWSCCSPFDTCLMTYFCPCMVFGKTEARLKEPGATEHSSMNSMCCAWACLAYMGCSCILTALQRSKIRDTYGIEGSSVTDFCASLCCPCCAIMQNSKESVTRTQQVGAYQSPPAMQYP</sequence>
<dbReference type="NCBIfam" id="TIGR01571">
    <property type="entry name" value="A_thal_Cys_rich"/>
    <property type="match status" value="1"/>
</dbReference>
<dbReference type="OrthoDB" id="1045822at2759"/>
<name>A0A0G2I121_9EURO</name>
<dbReference type="Proteomes" id="UP000034164">
    <property type="component" value="Unassembled WGS sequence"/>
</dbReference>
<dbReference type="VEuPathDB" id="FungiDB:EMCG_09729"/>